<dbReference type="InterPro" id="IPR016181">
    <property type="entry name" value="Acyl_CoA_acyltransferase"/>
</dbReference>
<sequence>MEIQTKRCIIRPFNESDINRFMDYRNDMDWMQYQGFKGLTKEEYAEVLLGGNDLNSGMQLALVDTKNSWLIGDVYLKQEEENCWIGYSICRSEARKGYAYEAVTAVINHLKKRGIKTVKAGVASDNVASIELLRKLEFIYLGFAENEMRFSFKV</sequence>
<reference evidence="2" key="1">
    <citation type="journal article" date="2014" name="Int. J. Syst. Evol. Microbiol.">
        <title>Complete genome sequence of Corynebacterium casei LMG S-19264T (=DSM 44701T), isolated from a smear-ripened cheese.</title>
        <authorList>
            <consortium name="US DOE Joint Genome Institute (JGI-PGF)"/>
            <person name="Walter F."/>
            <person name="Albersmeier A."/>
            <person name="Kalinowski J."/>
            <person name="Ruckert C."/>
        </authorList>
    </citation>
    <scope>NUCLEOTIDE SEQUENCE</scope>
    <source>
        <strain evidence="2">CCM 8433</strain>
    </source>
</reference>
<protein>
    <recommendedName>
        <fullName evidence="1">N-acetyltransferase domain-containing protein</fullName>
    </recommendedName>
</protein>
<dbReference type="Pfam" id="PF13302">
    <property type="entry name" value="Acetyltransf_3"/>
    <property type="match status" value="1"/>
</dbReference>
<accession>A0A917JD96</accession>
<dbReference type="EMBL" id="BMDT01000002">
    <property type="protein sequence ID" value="GGI65125.1"/>
    <property type="molecule type" value="Genomic_DNA"/>
</dbReference>
<gene>
    <name evidence="2" type="ORF">GCM10011482_07790</name>
</gene>
<dbReference type="Gene3D" id="3.40.630.30">
    <property type="match status" value="1"/>
</dbReference>
<keyword evidence="3" id="KW-1185">Reference proteome</keyword>
<evidence type="ECO:0000313" key="3">
    <source>
        <dbReference type="Proteomes" id="UP000622610"/>
    </source>
</evidence>
<dbReference type="SUPFAM" id="SSF55729">
    <property type="entry name" value="Acyl-CoA N-acyltransferases (Nat)"/>
    <property type="match status" value="1"/>
</dbReference>
<dbReference type="RefSeq" id="WP_188366963.1">
    <property type="nucleotide sequence ID" value="NZ_BMDT01000002.1"/>
</dbReference>
<dbReference type="PROSITE" id="PS51186">
    <property type="entry name" value="GNAT"/>
    <property type="match status" value="1"/>
</dbReference>
<dbReference type="PANTHER" id="PTHR43792:SF1">
    <property type="entry name" value="N-ACETYLTRANSFERASE DOMAIN-CONTAINING PROTEIN"/>
    <property type="match status" value="1"/>
</dbReference>
<dbReference type="InterPro" id="IPR051531">
    <property type="entry name" value="N-acetyltransferase"/>
</dbReference>
<evidence type="ECO:0000259" key="1">
    <source>
        <dbReference type="PROSITE" id="PS51186"/>
    </source>
</evidence>
<dbReference type="InterPro" id="IPR000182">
    <property type="entry name" value="GNAT_dom"/>
</dbReference>
<proteinExistence type="predicted"/>
<evidence type="ECO:0000313" key="2">
    <source>
        <dbReference type="EMBL" id="GGI65125.1"/>
    </source>
</evidence>
<comment type="caution">
    <text evidence="2">The sequence shown here is derived from an EMBL/GenBank/DDBJ whole genome shotgun (WGS) entry which is preliminary data.</text>
</comment>
<feature type="domain" description="N-acetyltransferase" evidence="1">
    <location>
        <begin position="8"/>
        <end position="154"/>
    </location>
</feature>
<organism evidence="2 3">
    <name type="scientific">Enterococcus alcedinis</name>
    <dbReference type="NCBI Taxonomy" id="1274384"/>
    <lineage>
        <taxon>Bacteria</taxon>
        <taxon>Bacillati</taxon>
        <taxon>Bacillota</taxon>
        <taxon>Bacilli</taxon>
        <taxon>Lactobacillales</taxon>
        <taxon>Enterococcaceae</taxon>
        <taxon>Enterococcus</taxon>
    </lineage>
</organism>
<dbReference type="GO" id="GO:0016747">
    <property type="term" value="F:acyltransferase activity, transferring groups other than amino-acyl groups"/>
    <property type="evidence" value="ECO:0007669"/>
    <property type="project" value="InterPro"/>
</dbReference>
<reference evidence="2" key="2">
    <citation type="submission" date="2020-09" db="EMBL/GenBank/DDBJ databases">
        <authorList>
            <person name="Sun Q."/>
            <person name="Sedlacek I."/>
        </authorList>
    </citation>
    <scope>NUCLEOTIDE SEQUENCE</scope>
    <source>
        <strain evidence="2">CCM 8433</strain>
    </source>
</reference>
<name>A0A917JD96_9ENTE</name>
<dbReference type="Proteomes" id="UP000622610">
    <property type="component" value="Unassembled WGS sequence"/>
</dbReference>
<dbReference type="AlphaFoldDB" id="A0A917JD96"/>
<dbReference type="PANTHER" id="PTHR43792">
    <property type="entry name" value="GNAT FAMILY, PUTATIVE (AFU_ORTHOLOGUE AFUA_3G00765)-RELATED-RELATED"/>
    <property type="match status" value="1"/>
</dbReference>